<feature type="region of interest" description="Disordered" evidence="5">
    <location>
        <begin position="292"/>
        <end position="320"/>
    </location>
</feature>
<comment type="caution">
    <text evidence="8">The sequence shown here is derived from an EMBL/GenBank/DDBJ whole genome shotgun (WGS) entry which is preliminary data.</text>
</comment>
<dbReference type="InterPro" id="IPR001841">
    <property type="entry name" value="Znf_RING"/>
</dbReference>
<evidence type="ECO:0000313" key="8">
    <source>
        <dbReference type="EMBL" id="GHP01299.1"/>
    </source>
</evidence>
<evidence type="ECO:0000256" key="4">
    <source>
        <dbReference type="PROSITE-ProRule" id="PRU00207"/>
    </source>
</evidence>
<accession>A0A830H705</accession>
<dbReference type="PROSITE" id="PS50145">
    <property type="entry name" value="ZF_TRAF"/>
    <property type="match status" value="2"/>
</dbReference>
<evidence type="ECO:0000313" key="9">
    <source>
        <dbReference type="Proteomes" id="UP000660262"/>
    </source>
</evidence>
<dbReference type="PROSITE" id="PS50089">
    <property type="entry name" value="ZF_RING_2"/>
    <property type="match status" value="1"/>
</dbReference>
<dbReference type="Pfam" id="PF13923">
    <property type="entry name" value="zf-C3HC4_2"/>
    <property type="match status" value="1"/>
</dbReference>
<dbReference type="SUPFAM" id="SSF49599">
    <property type="entry name" value="TRAF domain-like"/>
    <property type="match status" value="3"/>
</dbReference>
<evidence type="ECO:0000259" key="7">
    <source>
        <dbReference type="PROSITE" id="PS50145"/>
    </source>
</evidence>
<dbReference type="InterPro" id="IPR001293">
    <property type="entry name" value="Znf_TRAF"/>
</dbReference>
<evidence type="ECO:0000256" key="3">
    <source>
        <dbReference type="ARBA" id="ARBA00022833"/>
    </source>
</evidence>
<evidence type="ECO:0000256" key="5">
    <source>
        <dbReference type="SAM" id="MobiDB-lite"/>
    </source>
</evidence>
<dbReference type="OrthoDB" id="6105938at2759"/>
<dbReference type="GO" id="GO:0008270">
    <property type="term" value="F:zinc ion binding"/>
    <property type="evidence" value="ECO:0007669"/>
    <property type="project" value="UniProtKB-KW"/>
</dbReference>
<organism evidence="8 9">
    <name type="scientific">Pycnococcus provasolii</name>
    <dbReference type="NCBI Taxonomy" id="41880"/>
    <lineage>
        <taxon>Eukaryota</taxon>
        <taxon>Viridiplantae</taxon>
        <taxon>Chlorophyta</taxon>
        <taxon>Pseudoscourfieldiophyceae</taxon>
        <taxon>Pseudoscourfieldiales</taxon>
        <taxon>Pycnococcaceae</taxon>
        <taxon>Pycnococcus</taxon>
    </lineage>
</organism>
<proteinExistence type="predicted"/>
<protein>
    <submittedName>
        <fullName evidence="8">TNF receptor-associated factor 3</fullName>
    </submittedName>
</protein>
<reference evidence="8" key="1">
    <citation type="submission" date="2020-10" db="EMBL/GenBank/DDBJ databases">
        <title>Unveiling of a novel bifunctional photoreceptor, Dualchrome1, isolated from a cosmopolitan green alga.</title>
        <authorList>
            <person name="Suzuki S."/>
            <person name="Kawachi M."/>
        </authorList>
    </citation>
    <scope>NUCLEOTIDE SEQUENCE</scope>
    <source>
        <strain evidence="8">NIES 2893</strain>
    </source>
</reference>
<feature type="domain" description="RING-type" evidence="6">
    <location>
        <begin position="30"/>
        <end position="70"/>
    </location>
</feature>
<dbReference type="InterPro" id="IPR013083">
    <property type="entry name" value="Znf_RING/FYVE/PHD"/>
</dbReference>
<dbReference type="AlphaFoldDB" id="A0A830H705"/>
<feature type="domain" description="TRAF-type" evidence="7">
    <location>
        <begin position="198"/>
        <end position="245"/>
    </location>
</feature>
<evidence type="ECO:0000259" key="6">
    <source>
        <dbReference type="PROSITE" id="PS50089"/>
    </source>
</evidence>
<feature type="region of interest" description="Disordered" evidence="5">
    <location>
        <begin position="105"/>
        <end position="128"/>
    </location>
</feature>
<dbReference type="Gene3D" id="3.30.40.10">
    <property type="entry name" value="Zinc/RING finger domain, C3HC4 (zinc finger)"/>
    <property type="match status" value="3"/>
</dbReference>
<keyword evidence="1 4" id="KW-0479">Metal-binding</keyword>
<keyword evidence="2 4" id="KW-0863">Zinc-finger</keyword>
<feature type="domain" description="TRAF-type" evidence="7">
    <location>
        <begin position="143"/>
        <end position="196"/>
    </location>
</feature>
<dbReference type="EMBL" id="BNJQ01000001">
    <property type="protein sequence ID" value="GHP01299.1"/>
    <property type="molecule type" value="Genomic_DNA"/>
</dbReference>
<dbReference type="Pfam" id="PF02176">
    <property type="entry name" value="zf-TRAF"/>
    <property type="match status" value="1"/>
</dbReference>
<name>A0A830H705_9CHLO</name>
<sequence>MAGANNNSNVVQGGFPSNIFVTMPQENLECSICLDVKRDPVSLCQEGHTFCRGCITRARNSASFKCPTCRESIPAGALYTKNRTEKQIIEQLITKCEYATPQSSAAAAPSTASRKRTRAASSSNGTQPTEFCTWTGPLDKRDAHINECEYALVTCKFAGCRTSVRRKDQGEHEEQCPRRPVECTMCNKLVPSEEMEHHADRQCTQRFVACPNECGEQIRAAEMDAHLKEHCKLALVTCPYASVGCCWKKDRREKLREHLNDAVENHARLQVAALEQSLPSKDTKKVRWKLENARAKIENGPEESRRKSHRIEELIADSMQ</sequence>
<keyword evidence="8" id="KW-0675">Receptor</keyword>
<feature type="zinc finger region" description="TRAF-type" evidence="4">
    <location>
        <begin position="143"/>
        <end position="196"/>
    </location>
</feature>
<dbReference type="PANTHER" id="PTHR10131:SF94">
    <property type="entry name" value="TNF RECEPTOR-ASSOCIATED FACTOR 4"/>
    <property type="match status" value="1"/>
</dbReference>
<gene>
    <name evidence="8" type="ORF">PPROV_000005500</name>
</gene>
<feature type="compositionally biased region" description="Basic and acidic residues" evidence="5">
    <location>
        <begin position="292"/>
        <end position="313"/>
    </location>
</feature>
<keyword evidence="3 4" id="KW-0862">Zinc</keyword>
<dbReference type="SUPFAM" id="SSF57850">
    <property type="entry name" value="RING/U-box"/>
    <property type="match status" value="1"/>
</dbReference>
<evidence type="ECO:0000256" key="2">
    <source>
        <dbReference type="ARBA" id="ARBA00022771"/>
    </source>
</evidence>
<evidence type="ECO:0000256" key="1">
    <source>
        <dbReference type="ARBA" id="ARBA00022723"/>
    </source>
</evidence>
<keyword evidence="9" id="KW-1185">Reference proteome</keyword>
<feature type="zinc finger region" description="TRAF-type" evidence="4">
    <location>
        <begin position="198"/>
        <end position="245"/>
    </location>
</feature>
<dbReference type="SMART" id="SM00184">
    <property type="entry name" value="RING"/>
    <property type="match status" value="1"/>
</dbReference>
<dbReference type="Proteomes" id="UP000660262">
    <property type="component" value="Unassembled WGS sequence"/>
</dbReference>
<dbReference type="PANTHER" id="PTHR10131">
    <property type="entry name" value="TNF RECEPTOR ASSOCIATED FACTOR"/>
    <property type="match status" value="1"/>
</dbReference>